<sequence length="80" mass="9089">MTRLCFLFLLLTSALMCSAIKNPKGDLNSEYKVDDYEGTGPNPKHDPYPPPSYGLMQMSEEDFEVTKPKRQHDPFSPLPI</sequence>
<evidence type="ECO:0000256" key="2">
    <source>
        <dbReference type="SAM" id="SignalP"/>
    </source>
</evidence>
<feature type="region of interest" description="Disordered" evidence="1">
    <location>
        <begin position="22"/>
        <end position="55"/>
    </location>
</feature>
<evidence type="ECO:0000256" key="1">
    <source>
        <dbReference type="SAM" id="MobiDB-lite"/>
    </source>
</evidence>
<name>A0AAN9NYP0_PHACN</name>
<comment type="caution">
    <text evidence="3">The sequence shown here is derived from an EMBL/GenBank/DDBJ whole genome shotgun (WGS) entry which is preliminary data.</text>
</comment>
<dbReference type="EMBL" id="JAYMYR010000002">
    <property type="protein sequence ID" value="KAK7379348.1"/>
    <property type="molecule type" value="Genomic_DNA"/>
</dbReference>
<feature type="signal peptide" evidence="2">
    <location>
        <begin position="1"/>
        <end position="19"/>
    </location>
</feature>
<protein>
    <submittedName>
        <fullName evidence="3">Uncharacterized protein</fullName>
    </submittedName>
</protein>
<reference evidence="3 4" key="1">
    <citation type="submission" date="2024-01" db="EMBL/GenBank/DDBJ databases">
        <title>The genomes of 5 underutilized Papilionoideae crops provide insights into root nodulation and disease resistanc.</title>
        <authorList>
            <person name="Jiang F."/>
        </authorList>
    </citation>
    <scope>NUCLEOTIDE SEQUENCE [LARGE SCALE GENOMIC DNA]</scope>
    <source>
        <strain evidence="3">JINMINGXINNONG_FW02</strain>
        <tissue evidence="3">Leaves</tissue>
    </source>
</reference>
<evidence type="ECO:0000313" key="4">
    <source>
        <dbReference type="Proteomes" id="UP001374584"/>
    </source>
</evidence>
<dbReference type="AlphaFoldDB" id="A0AAN9NYP0"/>
<accession>A0AAN9NYP0</accession>
<dbReference type="Proteomes" id="UP001374584">
    <property type="component" value="Unassembled WGS sequence"/>
</dbReference>
<organism evidence="3 4">
    <name type="scientific">Phaseolus coccineus</name>
    <name type="common">Scarlet runner bean</name>
    <name type="synonym">Phaseolus multiflorus</name>
    <dbReference type="NCBI Taxonomy" id="3886"/>
    <lineage>
        <taxon>Eukaryota</taxon>
        <taxon>Viridiplantae</taxon>
        <taxon>Streptophyta</taxon>
        <taxon>Embryophyta</taxon>
        <taxon>Tracheophyta</taxon>
        <taxon>Spermatophyta</taxon>
        <taxon>Magnoliopsida</taxon>
        <taxon>eudicotyledons</taxon>
        <taxon>Gunneridae</taxon>
        <taxon>Pentapetalae</taxon>
        <taxon>rosids</taxon>
        <taxon>fabids</taxon>
        <taxon>Fabales</taxon>
        <taxon>Fabaceae</taxon>
        <taxon>Papilionoideae</taxon>
        <taxon>50 kb inversion clade</taxon>
        <taxon>NPAAA clade</taxon>
        <taxon>indigoferoid/millettioid clade</taxon>
        <taxon>Phaseoleae</taxon>
        <taxon>Phaseolus</taxon>
    </lineage>
</organism>
<keyword evidence="2" id="KW-0732">Signal</keyword>
<feature type="compositionally biased region" description="Basic and acidic residues" evidence="1">
    <location>
        <begin position="23"/>
        <end position="35"/>
    </location>
</feature>
<feature type="chain" id="PRO_5042852315" evidence="2">
    <location>
        <begin position="20"/>
        <end position="80"/>
    </location>
</feature>
<keyword evidence="4" id="KW-1185">Reference proteome</keyword>
<gene>
    <name evidence="3" type="ORF">VNO80_04806</name>
</gene>
<evidence type="ECO:0000313" key="3">
    <source>
        <dbReference type="EMBL" id="KAK7379348.1"/>
    </source>
</evidence>
<proteinExistence type="predicted"/>